<reference evidence="2" key="1">
    <citation type="submission" date="2015-10" db="EMBL/GenBank/DDBJ databases">
        <title>Draft Genome Sequences of 11 Lactococcus lactis subspecies cremoris strains.</title>
        <authorList>
            <person name="Wels M."/>
            <person name="Backus L."/>
            <person name="Boekhorst J."/>
            <person name="Dijkstra A."/>
            <person name="Beerthuizen M."/>
            <person name="Kelly W."/>
            <person name="Siezen R."/>
            <person name="Bachmann H."/>
            <person name="Van Hijum S."/>
        </authorList>
    </citation>
    <scope>NUCLEOTIDE SEQUENCE [LARGE SCALE GENOMIC DNA]</scope>
    <source>
        <strain evidence="2">LMG8520</strain>
    </source>
</reference>
<name>A0A0V8DM26_LACLL</name>
<dbReference type="AlphaFoldDB" id="A0A0V8DM26"/>
<sequence>MNKLSFKFILYNEMQDRNFEKRDIIYKWFDNSTISIIDGSSFQFNSNNDKDLMFSCESELLKVDKEEPYWIFTLVSQTDVHWKNIYLYDEFIAELKKVLSKNKCDLVFLTRELSKYYSGKLYPLFHDFEIGLRQTLHLALSSSIGQNWDARFFEAQKLKKKKKDIKSKSSEHIIEEFDLTDLTSFLLDKSIINFYKDGNNSLVSINYYENTENLILELIKYDGKVQLTSLWKTIIVPQGFNQYSEEILIEKFKLFKKKLEIILPIIKE</sequence>
<proteinExistence type="predicted"/>
<dbReference type="Proteomes" id="UP000054230">
    <property type="component" value="Unassembled WGS sequence"/>
</dbReference>
<accession>A0A0V8DM26</accession>
<comment type="caution">
    <text evidence="1">The sequence shown here is derived from an EMBL/GenBank/DDBJ whole genome shotgun (WGS) entry which is preliminary data.</text>
</comment>
<evidence type="ECO:0000313" key="1">
    <source>
        <dbReference type="EMBL" id="KSU14630.1"/>
    </source>
</evidence>
<evidence type="ECO:0000313" key="2">
    <source>
        <dbReference type="Proteomes" id="UP000054230"/>
    </source>
</evidence>
<gene>
    <name evidence="1" type="ORF">LMG8520_0281</name>
</gene>
<protein>
    <submittedName>
        <fullName evidence="1">Uncharacterized protein</fullName>
    </submittedName>
</protein>
<dbReference type="EMBL" id="LKLP01000007">
    <property type="protein sequence ID" value="KSU14630.1"/>
    <property type="molecule type" value="Genomic_DNA"/>
</dbReference>
<dbReference type="RefSeq" id="WP_058209088.1">
    <property type="nucleotide sequence ID" value="NZ_LKLP01000007.1"/>
</dbReference>
<dbReference type="PATRIC" id="fig|1360.106.peg.250"/>
<organism evidence="1 2">
    <name type="scientific">Lactococcus lactis subsp. lactis</name>
    <name type="common">Streptococcus lactis</name>
    <dbReference type="NCBI Taxonomy" id="1360"/>
    <lineage>
        <taxon>Bacteria</taxon>
        <taxon>Bacillati</taxon>
        <taxon>Bacillota</taxon>
        <taxon>Bacilli</taxon>
        <taxon>Lactobacillales</taxon>
        <taxon>Streptococcaceae</taxon>
        <taxon>Lactococcus</taxon>
    </lineage>
</organism>